<name>A0A5J5G3G7_9GAMM</name>
<keyword evidence="3" id="KW-1003">Cell membrane</keyword>
<dbReference type="PROSITE" id="PS00211">
    <property type="entry name" value="ABC_TRANSPORTER_1"/>
    <property type="match status" value="1"/>
</dbReference>
<proteinExistence type="inferred from homology"/>
<evidence type="ECO:0000313" key="10">
    <source>
        <dbReference type="Proteomes" id="UP000335415"/>
    </source>
</evidence>
<keyword evidence="2" id="KW-0813">Transport</keyword>
<evidence type="ECO:0000256" key="2">
    <source>
        <dbReference type="ARBA" id="ARBA00022448"/>
    </source>
</evidence>
<evidence type="ECO:0000256" key="5">
    <source>
        <dbReference type="ARBA" id="ARBA00022840"/>
    </source>
</evidence>
<evidence type="ECO:0000256" key="6">
    <source>
        <dbReference type="ARBA" id="ARBA00022967"/>
    </source>
</evidence>
<dbReference type="SMART" id="SM00382">
    <property type="entry name" value="AAA"/>
    <property type="match status" value="1"/>
</dbReference>
<dbReference type="InterPro" id="IPR050166">
    <property type="entry name" value="ABC_transporter_ATP-bind"/>
</dbReference>
<dbReference type="InterPro" id="IPR003593">
    <property type="entry name" value="AAA+_ATPase"/>
</dbReference>
<evidence type="ECO:0000313" key="9">
    <source>
        <dbReference type="EMBL" id="KAA9001290.1"/>
    </source>
</evidence>
<sequence length="238" mass="26039">MSSIDQTSAEAPVVTIRGLVKAYGSRVVLNKLNLTIARGEFVALLGESGCGKTTLLRTIAGLDPVQEGRINAPDSPAVVFQEHRLLPWESIWRNVTLGMRNVSREEAKKRAGLALEAVGLGGRLTDWPRNLSGGQAQRVAIARAFVQQPRILLLDEPFASLDALTRIKMHNLLKKLIAGHRPGVLLVTHDVQEAMTLATRILIMKNGQISDEYRVDEYRDGALLHKELLAQLGVAASE</sequence>
<keyword evidence="7" id="KW-0472">Membrane</keyword>
<dbReference type="OrthoDB" id="9802264at2"/>
<dbReference type="Pfam" id="PF00005">
    <property type="entry name" value="ABC_tran"/>
    <property type="match status" value="1"/>
</dbReference>
<dbReference type="SUPFAM" id="SSF52540">
    <property type="entry name" value="P-loop containing nucleoside triphosphate hydrolases"/>
    <property type="match status" value="1"/>
</dbReference>
<dbReference type="PROSITE" id="PS50893">
    <property type="entry name" value="ABC_TRANSPORTER_2"/>
    <property type="match status" value="1"/>
</dbReference>
<dbReference type="InterPro" id="IPR003439">
    <property type="entry name" value="ABC_transporter-like_ATP-bd"/>
</dbReference>
<dbReference type="RefSeq" id="WP_150434559.1">
    <property type="nucleotide sequence ID" value="NZ_VYKJ01000003.1"/>
</dbReference>
<comment type="similarity">
    <text evidence="1">Belongs to the ABC transporter superfamily.</text>
</comment>
<protein>
    <submittedName>
        <fullName evidence="9">ABC transporter ATP-binding protein</fullName>
    </submittedName>
</protein>
<dbReference type="PANTHER" id="PTHR42788:SF17">
    <property type="entry name" value="ALIPHATIC SULFONATES IMPORT ATP-BINDING PROTEIN SSUB"/>
    <property type="match status" value="1"/>
</dbReference>
<evidence type="ECO:0000259" key="8">
    <source>
        <dbReference type="PROSITE" id="PS50893"/>
    </source>
</evidence>
<organism evidence="9 10">
    <name type="scientific">Affinibrenneria salicis</name>
    <dbReference type="NCBI Taxonomy" id="2590031"/>
    <lineage>
        <taxon>Bacteria</taxon>
        <taxon>Pseudomonadati</taxon>
        <taxon>Pseudomonadota</taxon>
        <taxon>Gammaproteobacteria</taxon>
        <taxon>Enterobacterales</taxon>
        <taxon>Pectobacteriaceae</taxon>
        <taxon>Affinibrenneria</taxon>
    </lineage>
</organism>
<evidence type="ECO:0000256" key="3">
    <source>
        <dbReference type="ARBA" id="ARBA00022475"/>
    </source>
</evidence>
<gene>
    <name evidence="9" type="ORF">FJU30_08670</name>
</gene>
<keyword evidence="4" id="KW-0547">Nucleotide-binding</keyword>
<dbReference type="Proteomes" id="UP000335415">
    <property type="component" value="Unassembled WGS sequence"/>
</dbReference>
<dbReference type="Gene3D" id="3.40.50.300">
    <property type="entry name" value="P-loop containing nucleotide triphosphate hydrolases"/>
    <property type="match status" value="1"/>
</dbReference>
<dbReference type="GO" id="GO:0016887">
    <property type="term" value="F:ATP hydrolysis activity"/>
    <property type="evidence" value="ECO:0007669"/>
    <property type="project" value="InterPro"/>
</dbReference>
<keyword evidence="6" id="KW-1278">Translocase</keyword>
<keyword evidence="10" id="KW-1185">Reference proteome</keyword>
<dbReference type="InterPro" id="IPR017871">
    <property type="entry name" value="ABC_transporter-like_CS"/>
</dbReference>
<accession>A0A5J5G3G7</accession>
<comment type="caution">
    <text evidence="9">The sequence shown here is derived from an EMBL/GenBank/DDBJ whole genome shotgun (WGS) entry which is preliminary data.</text>
</comment>
<evidence type="ECO:0000256" key="7">
    <source>
        <dbReference type="ARBA" id="ARBA00023136"/>
    </source>
</evidence>
<dbReference type="InterPro" id="IPR027417">
    <property type="entry name" value="P-loop_NTPase"/>
</dbReference>
<dbReference type="PANTHER" id="PTHR42788">
    <property type="entry name" value="TAURINE IMPORT ATP-BINDING PROTEIN-RELATED"/>
    <property type="match status" value="1"/>
</dbReference>
<reference evidence="9 10" key="1">
    <citation type="submission" date="2019-09" db="EMBL/GenBank/DDBJ databases">
        <authorList>
            <person name="Li Y."/>
        </authorList>
    </citation>
    <scope>NUCLEOTIDE SEQUENCE [LARGE SCALE GENOMIC DNA]</scope>
    <source>
        <strain evidence="9 10">L3-3HA</strain>
    </source>
</reference>
<evidence type="ECO:0000256" key="4">
    <source>
        <dbReference type="ARBA" id="ARBA00022741"/>
    </source>
</evidence>
<dbReference type="EMBL" id="VYKJ01000003">
    <property type="protein sequence ID" value="KAA9001290.1"/>
    <property type="molecule type" value="Genomic_DNA"/>
</dbReference>
<feature type="domain" description="ABC transporter" evidence="8">
    <location>
        <begin position="14"/>
        <end position="231"/>
    </location>
</feature>
<evidence type="ECO:0000256" key="1">
    <source>
        <dbReference type="ARBA" id="ARBA00005417"/>
    </source>
</evidence>
<dbReference type="AlphaFoldDB" id="A0A5J5G3G7"/>
<dbReference type="GO" id="GO:0005524">
    <property type="term" value="F:ATP binding"/>
    <property type="evidence" value="ECO:0007669"/>
    <property type="project" value="UniProtKB-KW"/>
</dbReference>
<keyword evidence="5 9" id="KW-0067">ATP-binding</keyword>